<dbReference type="Gene3D" id="2.60.40.200">
    <property type="entry name" value="Superoxide dismutase, copper/zinc binding domain"/>
    <property type="match status" value="1"/>
</dbReference>
<dbReference type="PANTHER" id="PTHR10003">
    <property type="entry name" value="SUPEROXIDE DISMUTASE CU-ZN -RELATED"/>
    <property type="match status" value="1"/>
</dbReference>
<dbReference type="InParanoid" id="A0A1Y1Y533"/>
<proteinExistence type="predicted"/>
<dbReference type="SUPFAM" id="SSF49329">
    <property type="entry name" value="Cu,Zn superoxide dismutase-like"/>
    <property type="match status" value="1"/>
</dbReference>
<evidence type="ECO:0000313" key="4">
    <source>
        <dbReference type="Proteomes" id="UP000193498"/>
    </source>
</evidence>
<dbReference type="InterPro" id="IPR001424">
    <property type="entry name" value="SOD_Cu_Zn_dom"/>
</dbReference>
<dbReference type="GO" id="GO:0006801">
    <property type="term" value="P:superoxide metabolic process"/>
    <property type="evidence" value="ECO:0007669"/>
    <property type="project" value="InterPro"/>
</dbReference>
<feature type="domain" description="Superoxide dismutase copper/zinc binding" evidence="2">
    <location>
        <begin position="38"/>
        <end position="165"/>
    </location>
</feature>
<keyword evidence="1" id="KW-0732">Signal</keyword>
<evidence type="ECO:0000313" key="3">
    <source>
        <dbReference type="EMBL" id="ORX92836.1"/>
    </source>
</evidence>
<keyword evidence="4" id="KW-1185">Reference proteome</keyword>
<dbReference type="Pfam" id="PF00080">
    <property type="entry name" value="Sod_Cu"/>
    <property type="match status" value="1"/>
</dbReference>
<feature type="chain" id="PRO_5012598478" evidence="1">
    <location>
        <begin position="23"/>
        <end position="204"/>
    </location>
</feature>
<protein>
    <submittedName>
        <fullName evidence="3">Cu,Zn superoxide dismutase-like protein</fullName>
    </submittedName>
</protein>
<name>A0A1Y1Y533_9FUNG</name>
<dbReference type="InterPro" id="IPR036423">
    <property type="entry name" value="SOD-like_Cu/Zn_dom_sf"/>
</dbReference>
<evidence type="ECO:0000259" key="2">
    <source>
        <dbReference type="Pfam" id="PF00080"/>
    </source>
</evidence>
<evidence type="ECO:0000256" key="1">
    <source>
        <dbReference type="SAM" id="SignalP"/>
    </source>
</evidence>
<sequence length="204" mass="21314">MVLLKSIFGALVTLATFTTGFANVVEKAQADVNQNGVVGSFVFTPDAKGVKVDISIKEGLNDTFMYHVHEKQITGTNCTTAGGHLDPAKVGVVAANYKCNPADLSTCEVGDLTGKWGTLNTTTPSFSYVDPTLSLEDHGANNSVVGLSVVIHRMDQTKTRIACANILNAKASSQDDKKPGSSGVQLQVGGWLTVAALMVGSVAL</sequence>
<reference evidence="3 4" key="1">
    <citation type="submission" date="2016-07" db="EMBL/GenBank/DDBJ databases">
        <title>Pervasive Adenine N6-methylation of Active Genes in Fungi.</title>
        <authorList>
            <consortium name="DOE Joint Genome Institute"/>
            <person name="Mondo S.J."/>
            <person name="Dannebaum R.O."/>
            <person name="Kuo R.C."/>
            <person name="Labutti K."/>
            <person name="Haridas S."/>
            <person name="Kuo A."/>
            <person name="Salamov A."/>
            <person name="Ahrendt S.R."/>
            <person name="Lipzen A."/>
            <person name="Sullivan W."/>
            <person name="Andreopoulos W.B."/>
            <person name="Clum A."/>
            <person name="Lindquist E."/>
            <person name="Daum C."/>
            <person name="Ramamoorthy G.K."/>
            <person name="Gryganskyi A."/>
            <person name="Culley D."/>
            <person name="Magnuson J.K."/>
            <person name="James T.Y."/>
            <person name="O'Malley M.A."/>
            <person name="Stajich J.E."/>
            <person name="Spatafora J.W."/>
            <person name="Visel A."/>
            <person name="Grigoriev I.V."/>
        </authorList>
    </citation>
    <scope>NUCLEOTIDE SEQUENCE [LARGE SCALE GENOMIC DNA]</scope>
    <source>
        <strain evidence="3 4">CBS 931.73</strain>
    </source>
</reference>
<organism evidence="3 4">
    <name type="scientific">Basidiobolus meristosporus CBS 931.73</name>
    <dbReference type="NCBI Taxonomy" id="1314790"/>
    <lineage>
        <taxon>Eukaryota</taxon>
        <taxon>Fungi</taxon>
        <taxon>Fungi incertae sedis</taxon>
        <taxon>Zoopagomycota</taxon>
        <taxon>Entomophthoromycotina</taxon>
        <taxon>Basidiobolomycetes</taxon>
        <taxon>Basidiobolales</taxon>
        <taxon>Basidiobolaceae</taxon>
        <taxon>Basidiobolus</taxon>
    </lineage>
</organism>
<comment type="caution">
    <text evidence="3">The sequence shown here is derived from an EMBL/GenBank/DDBJ whole genome shotgun (WGS) entry which is preliminary data.</text>
</comment>
<dbReference type="OrthoDB" id="159229at2759"/>
<dbReference type="AlphaFoldDB" id="A0A1Y1Y533"/>
<dbReference type="EMBL" id="MCFE01000257">
    <property type="protein sequence ID" value="ORX92836.1"/>
    <property type="molecule type" value="Genomic_DNA"/>
</dbReference>
<dbReference type="STRING" id="1314790.A0A1Y1Y533"/>
<gene>
    <name evidence="3" type="ORF">K493DRAFT_303068</name>
</gene>
<dbReference type="GO" id="GO:0005507">
    <property type="term" value="F:copper ion binding"/>
    <property type="evidence" value="ECO:0007669"/>
    <property type="project" value="InterPro"/>
</dbReference>
<accession>A0A1Y1Y533</accession>
<feature type="signal peptide" evidence="1">
    <location>
        <begin position="1"/>
        <end position="22"/>
    </location>
</feature>
<dbReference type="InterPro" id="IPR024134">
    <property type="entry name" value="SOD_Cu/Zn_/chaperone"/>
</dbReference>
<dbReference type="Proteomes" id="UP000193498">
    <property type="component" value="Unassembled WGS sequence"/>
</dbReference>